<sequence>MEAPFGFSSCTFSTPKLLFSTLNVESIMPIRIDVLDVGQRDRFVEQLLVERQRETPIQHVIVEHRNAENAPDKVKLTTLPPSPPLTRIGIDLQRVVIVPAVLEQPVLHLQPAVAGLGLQQLQLLPERPYLADQIAPVLGQQIGTVHQALRQIGNVVGHMFVTPAPEPFTITTHCCPPPPPPLVAFVPDRAGGASIESVPMAFVIPDTCCGSLERREKWSQY</sequence>
<proteinExistence type="predicted"/>
<dbReference type="AlphaFoldDB" id="A0A8W7PVX9"/>
<organism evidence="1">
    <name type="scientific">Anopheles coluzzii</name>
    <name type="common">African malaria mosquito</name>
    <dbReference type="NCBI Taxonomy" id="1518534"/>
    <lineage>
        <taxon>Eukaryota</taxon>
        <taxon>Metazoa</taxon>
        <taxon>Ecdysozoa</taxon>
        <taxon>Arthropoda</taxon>
        <taxon>Hexapoda</taxon>
        <taxon>Insecta</taxon>
        <taxon>Pterygota</taxon>
        <taxon>Neoptera</taxon>
        <taxon>Endopterygota</taxon>
        <taxon>Diptera</taxon>
        <taxon>Nematocera</taxon>
        <taxon>Culicoidea</taxon>
        <taxon>Culicidae</taxon>
        <taxon>Anophelinae</taxon>
        <taxon>Anopheles</taxon>
    </lineage>
</organism>
<dbReference type="EnsemblMetazoa" id="ACOM038119-RA">
    <property type="protein sequence ID" value="ACOM038119-PA.1"/>
    <property type="gene ID" value="ACOM038119"/>
</dbReference>
<accession>A0A8W7PVX9</accession>
<protein>
    <submittedName>
        <fullName evidence="1">Uncharacterized protein</fullName>
    </submittedName>
</protein>
<evidence type="ECO:0000313" key="1">
    <source>
        <dbReference type="EnsemblMetazoa" id="ACOM038119-PA.1"/>
    </source>
</evidence>
<reference evidence="1" key="1">
    <citation type="submission" date="2022-08" db="UniProtKB">
        <authorList>
            <consortium name="EnsemblMetazoa"/>
        </authorList>
    </citation>
    <scope>IDENTIFICATION</scope>
</reference>
<name>A0A8W7PVX9_ANOCL</name>
<dbReference type="Proteomes" id="UP000075882">
    <property type="component" value="Unassembled WGS sequence"/>
</dbReference>